<feature type="non-terminal residue" evidence="1">
    <location>
        <position position="1"/>
    </location>
</feature>
<sequence>RLSMGRHLNEGTPGVTIYYPSSSYSIMCNKAKLIDPRWSNEVCAPVLRTVQQKHQSRKKMKRATWKT</sequence>
<evidence type="ECO:0000313" key="1">
    <source>
        <dbReference type="EMBL" id="CEK54044.1"/>
    </source>
</evidence>
<proteinExistence type="predicted"/>
<dbReference type="AlphaFoldDB" id="A0A0B6YD07"/>
<gene>
    <name evidence="1" type="primary">ORF21824</name>
</gene>
<feature type="non-terminal residue" evidence="1">
    <location>
        <position position="67"/>
    </location>
</feature>
<reference evidence="1" key="1">
    <citation type="submission" date="2014-12" db="EMBL/GenBank/DDBJ databases">
        <title>Insight into the proteome of Arion vulgaris.</title>
        <authorList>
            <person name="Aradska J."/>
            <person name="Bulat T."/>
            <person name="Smidak R."/>
            <person name="Sarate P."/>
            <person name="Gangsoo J."/>
            <person name="Sialana F."/>
            <person name="Bilban M."/>
            <person name="Lubec G."/>
        </authorList>
    </citation>
    <scope>NUCLEOTIDE SEQUENCE</scope>
    <source>
        <tissue evidence="1">Skin</tissue>
    </source>
</reference>
<name>A0A0B6YD07_9EUPU</name>
<organism evidence="1">
    <name type="scientific">Arion vulgaris</name>
    <dbReference type="NCBI Taxonomy" id="1028688"/>
    <lineage>
        <taxon>Eukaryota</taxon>
        <taxon>Metazoa</taxon>
        <taxon>Spiralia</taxon>
        <taxon>Lophotrochozoa</taxon>
        <taxon>Mollusca</taxon>
        <taxon>Gastropoda</taxon>
        <taxon>Heterobranchia</taxon>
        <taxon>Euthyneura</taxon>
        <taxon>Panpulmonata</taxon>
        <taxon>Eupulmonata</taxon>
        <taxon>Stylommatophora</taxon>
        <taxon>Helicina</taxon>
        <taxon>Arionoidea</taxon>
        <taxon>Arionidae</taxon>
        <taxon>Arion</taxon>
    </lineage>
</organism>
<accession>A0A0B6YD07</accession>
<protein>
    <submittedName>
        <fullName evidence="1">Uncharacterized protein</fullName>
    </submittedName>
</protein>
<dbReference type="EMBL" id="HACG01007179">
    <property type="protein sequence ID" value="CEK54044.1"/>
    <property type="molecule type" value="Transcribed_RNA"/>
</dbReference>